<evidence type="ECO:0000313" key="2">
    <source>
        <dbReference type="Proteomes" id="UP000596661"/>
    </source>
</evidence>
<dbReference type="Gramene" id="evm.model.04.381">
    <property type="protein sequence ID" value="cds.evm.model.04.381"/>
    <property type="gene ID" value="evm.TU.04.381"/>
</dbReference>
<name>A0A803PH89_CANSA</name>
<reference evidence="1" key="2">
    <citation type="submission" date="2021-03" db="UniProtKB">
        <authorList>
            <consortium name="EnsemblPlants"/>
        </authorList>
    </citation>
    <scope>IDENTIFICATION</scope>
</reference>
<protein>
    <submittedName>
        <fullName evidence="1">Uncharacterized protein</fullName>
    </submittedName>
</protein>
<keyword evidence="2" id="KW-1185">Reference proteome</keyword>
<accession>A0A803PH89</accession>
<dbReference type="Proteomes" id="UP000596661">
    <property type="component" value="Chromosome 4"/>
</dbReference>
<sequence length="89" mass="9703">MSSHPRSASDQEGGKLCPLSVVSGRRRIHNALPCHLHGGSGMLESRGNWYYNYTSNVLSVMVQQQVPSFEWISAVYNGSGLLGRLGSPK</sequence>
<dbReference type="EMBL" id="UZAU01000358">
    <property type="status" value="NOT_ANNOTATED_CDS"/>
    <property type="molecule type" value="Genomic_DNA"/>
</dbReference>
<dbReference type="EnsemblPlants" id="evm.model.04.381">
    <property type="protein sequence ID" value="cds.evm.model.04.381"/>
    <property type="gene ID" value="evm.TU.04.381"/>
</dbReference>
<organism evidence="1 2">
    <name type="scientific">Cannabis sativa</name>
    <name type="common">Hemp</name>
    <name type="synonym">Marijuana</name>
    <dbReference type="NCBI Taxonomy" id="3483"/>
    <lineage>
        <taxon>Eukaryota</taxon>
        <taxon>Viridiplantae</taxon>
        <taxon>Streptophyta</taxon>
        <taxon>Embryophyta</taxon>
        <taxon>Tracheophyta</taxon>
        <taxon>Spermatophyta</taxon>
        <taxon>Magnoliopsida</taxon>
        <taxon>eudicotyledons</taxon>
        <taxon>Gunneridae</taxon>
        <taxon>Pentapetalae</taxon>
        <taxon>rosids</taxon>
        <taxon>fabids</taxon>
        <taxon>Rosales</taxon>
        <taxon>Cannabaceae</taxon>
        <taxon>Cannabis</taxon>
    </lineage>
</organism>
<dbReference type="AlphaFoldDB" id="A0A803PH89"/>
<reference evidence="1" key="1">
    <citation type="submission" date="2018-11" db="EMBL/GenBank/DDBJ databases">
        <authorList>
            <person name="Grassa J C."/>
        </authorList>
    </citation>
    <scope>NUCLEOTIDE SEQUENCE [LARGE SCALE GENOMIC DNA]</scope>
</reference>
<evidence type="ECO:0000313" key="1">
    <source>
        <dbReference type="EnsemblPlants" id="cds.evm.model.04.381"/>
    </source>
</evidence>
<proteinExistence type="predicted"/>